<keyword evidence="2" id="KW-1185">Reference proteome</keyword>
<accession>A0ACC2NNT9</accession>
<dbReference type="Proteomes" id="UP001239111">
    <property type="component" value="Chromosome 3"/>
</dbReference>
<dbReference type="EMBL" id="CM056743">
    <property type="protein sequence ID" value="KAJ8672860.1"/>
    <property type="molecule type" value="Genomic_DNA"/>
</dbReference>
<proteinExistence type="predicted"/>
<sequence length="643" mass="72305">MPITHTPKPGAGREQRDDIGPNVSLIDFENEEQRSVNDIVSDASTNAHADGLGAVVESQRARGGAAENNTDANDRDVQTAKSSANSTGTKPKTYTRRGRPPGPPHLRNTARTIRTRSCTKNVDALSDAQDADRTTTEPILDETRRAVRRSLDRAAATMAVGPSEVDVDLDDIQSEAGAPLDTGAYSVQRETLGVLTELHSRSKMLKRRVDIQDDRLQRLEEAQKIIRELSNTNSTRLDTHQESVIQAQDDIIWLSENLCESRTEMTRVAAETQYAVKLSEANDTVTKQLYEKSQKLEEQMTRDKAEISEMVRRRPIQMGNHRSGIVPRFKLDLPTFSDTSHGADASVAISHRVGKNFRKRNLRKQNLGGNADFGSLVAGKIEKEIRPIGIETNLYLDEGLVGIDHDVPSTPVIPRGEGGAYTVALAKSTEKGLQIRQSVEMEAMTKEIESRYEKANDLAVASEGEIGDRDSAALRSRGQDEIETIRFEINSVFSRDELLREKDYIPEETMPKPSDQAETKEPTVEEQAFVLEAWEKEPWSIIAVIIEEVRKTKNELAEMYEMMAYCCRRVGKSHRRASALREENWDLRRSISNVEGLVGEIKIQQEEERRIRRRHDEVIMALLSERFSRLSMENSYPDVDGRK</sequence>
<evidence type="ECO:0000313" key="1">
    <source>
        <dbReference type="EMBL" id="KAJ8672860.1"/>
    </source>
</evidence>
<comment type="caution">
    <text evidence="1">The sequence shown here is derived from an EMBL/GenBank/DDBJ whole genome shotgun (WGS) entry which is preliminary data.</text>
</comment>
<gene>
    <name evidence="1" type="ORF">QAD02_004120</name>
</gene>
<organism evidence="1 2">
    <name type="scientific">Eretmocerus hayati</name>
    <dbReference type="NCBI Taxonomy" id="131215"/>
    <lineage>
        <taxon>Eukaryota</taxon>
        <taxon>Metazoa</taxon>
        <taxon>Ecdysozoa</taxon>
        <taxon>Arthropoda</taxon>
        <taxon>Hexapoda</taxon>
        <taxon>Insecta</taxon>
        <taxon>Pterygota</taxon>
        <taxon>Neoptera</taxon>
        <taxon>Endopterygota</taxon>
        <taxon>Hymenoptera</taxon>
        <taxon>Apocrita</taxon>
        <taxon>Proctotrupomorpha</taxon>
        <taxon>Chalcidoidea</taxon>
        <taxon>Aphelinidae</taxon>
        <taxon>Aphelininae</taxon>
        <taxon>Eretmocerus</taxon>
    </lineage>
</organism>
<evidence type="ECO:0000313" key="2">
    <source>
        <dbReference type="Proteomes" id="UP001239111"/>
    </source>
</evidence>
<protein>
    <submittedName>
        <fullName evidence="1">Uncharacterized protein</fullName>
    </submittedName>
</protein>
<name>A0ACC2NNT9_9HYME</name>
<reference evidence="1" key="1">
    <citation type="submission" date="2023-04" db="EMBL/GenBank/DDBJ databases">
        <title>A chromosome-level genome assembly of the parasitoid wasp Eretmocerus hayati.</title>
        <authorList>
            <person name="Zhong Y."/>
            <person name="Liu S."/>
            <person name="Liu Y."/>
        </authorList>
    </citation>
    <scope>NUCLEOTIDE SEQUENCE</scope>
    <source>
        <strain evidence="1">ZJU_SS_LIU_2023</strain>
    </source>
</reference>